<protein>
    <submittedName>
        <fullName evidence="3">Uncharacterized protein</fullName>
    </submittedName>
</protein>
<dbReference type="AlphaFoldDB" id="A0AAD8P382"/>
<feature type="region of interest" description="Disordered" evidence="1">
    <location>
        <begin position="146"/>
        <end position="177"/>
    </location>
</feature>
<name>A0AAD8P382_TARER</name>
<evidence type="ECO:0000256" key="2">
    <source>
        <dbReference type="SAM" id="Phobius"/>
    </source>
</evidence>
<dbReference type="Proteomes" id="UP001229421">
    <property type="component" value="Unassembled WGS sequence"/>
</dbReference>
<evidence type="ECO:0000313" key="4">
    <source>
        <dbReference type="Proteomes" id="UP001229421"/>
    </source>
</evidence>
<feature type="transmembrane region" description="Helical" evidence="2">
    <location>
        <begin position="264"/>
        <end position="285"/>
    </location>
</feature>
<dbReference type="EMBL" id="JAUHHV010000002">
    <property type="protein sequence ID" value="KAK1431808.1"/>
    <property type="molecule type" value="Genomic_DNA"/>
</dbReference>
<gene>
    <name evidence="3" type="ORF">QVD17_08492</name>
</gene>
<evidence type="ECO:0000256" key="1">
    <source>
        <dbReference type="SAM" id="MobiDB-lite"/>
    </source>
</evidence>
<keyword evidence="4" id="KW-1185">Reference proteome</keyword>
<accession>A0AAD8P382</accession>
<keyword evidence="2" id="KW-0472">Membrane</keyword>
<comment type="caution">
    <text evidence="3">The sequence shown here is derived from an EMBL/GenBank/DDBJ whole genome shotgun (WGS) entry which is preliminary data.</text>
</comment>
<feature type="compositionally biased region" description="Polar residues" evidence="1">
    <location>
        <begin position="155"/>
        <end position="166"/>
    </location>
</feature>
<reference evidence="3" key="1">
    <citation type="journal article" date="2023" name="bioRxiv">
        <title>Improved chromosome-level genome assembly for marigold (Tagetes erecta).</title>
        <authorList>
            <person name="Jiang F."/>
            <person name="Yuan L."/>
            <person name="Wang S."/>
            <person name="Wang H."/>
            <person name="Xu D."/>
            <person name="Wang A."/>
            <person name="Fan W."/>
        </authorList>
    </citation>
    <scope>NUCLEOTIDE SEQUENCE</scope>
    <source>
        <strain evidence="3">WSJ</strain>
        <tissue evidence="3">Leaf</tissue>
    </source>
</reference>
<keyword evidence="2" id="KW-0812">Transmembrane</keyword>
<organism evidence="3 4">
    <name type="scientific">Tagetes erecta</name>
    <name type="common">African marigold</name>
    <dbReference type="NCBI Taxonomy" id="13708"/>
    <lineage>
        <taxon>Eukaryota</taxon>
        <taxon>Viridiplantae</taxon>
        <taxon>Streptophyta</taxon>
        <taxon>Embryophyta</taxon>
        <taxon>Tracheophyta</taxon>
        <taxon>Spermatophyta</taxon>
        <taxon>Magnoliopsida</taxon>
        <taxon>eudicotyledons</taxon>
        <taxon>Gunneridae</taxon>
        <taxon>Pentapetalae</taxon>
        <taxon>asterids</taxon>
        <taxon>campanulids</taxon>
        <taxon>Asterales</taxon>
        <taxon>Asteraceae</taxon>
        <taxon>Asteroideae</taxon>
        <taxon>Heliantheae alliance</taxon>
        <taxon>Tageteae</taxon>
        <taxon>Tagetes</taxon>
    </lineage>
</organism>
<proteinExistence type="predicted"/>
<sequence length="293" mass="32661">MSDDSDPSPYHLTPTPTDATRERVVLPEGFLEPKVKSIVRPLRVPPSDLPSEVLSNPTLPVLPPRRFKDAHDERMFKRVLMIATEVGNKRAIVDETDTRVTRLENQLEIASHIAITATKNAQKAQAMATVSIGLLILSTHEDVDSGYMPDDEASDTSSLLSPTSVLNHDPSNEPPPRIRARFIPLPHELPTPIVGVPIGFIGPSRIDLIENELDALTWNANEMGDHVKYLDVMMENLQEEQQMKEDDLTGKMDELHREVHNLKYYFTAFIVTCIAILACITDFGIDKPNSPAT</sequence>
<feature type="region of interest" description="Disordered" evidence="1">
    <location>
        <begin position="1"/>
        <end position="21"/>
    </location>
</feature>
<evidence type="ECO:0000313" key="3">
    <source>
        <dbReference type="EMBL" id="KAK1431808.1"/>
    </source>
</evidence>
<keyword evidence="2" id="KW-1133">Transmembrane helix</keyword>